<dbReference type="Pfam" id="PF08159">
    <property type="entry name" value="NUC153"/>
    <property type="match status" value="1"/>
</dbReference>
<keyword evidence="3" id="KW-0175">Coiled coil</keyword>
<feature type="compositionally biased region" description="Basic and acidic residues" evidence="5">
    <location>
        <begin position="319"/>
        <end position="332"/>
    </location>
</feature>
<dbReference type="InterPro" id="IPR056750">
    <property type="entry name" value="RRM_ESF1"/>
</dbReference>
<feature type="compositionally biased region" description="Low complexity" evidence="5">
    <location>
        <begin position="279"/>
        <end position="294"/>
    </location>
</feature>
<feature type="compositionally biased region" description="Basic residues" evidence="5">
    <location>
        <begin position="1"/>
        <end position="13"/>
    </location>
</feature>
<dbReference type="PANTHER" id="PTHR12202:SF0">
    <property type="entry name" value="ESF1 HOMOLOG"/>
    <property type="match status" value="1"/>
</dbReference>
<dbReference type="InterPro" id="IPR039754">
    <property type="entry name" value="Esf1"/>
</dbReference>
<reference evidence="8 9" key="2">
    <citation type="submission" date="2018-10" db="EMBL/GenBank/DDBJ databases">
        <authorList>
            <consortium name="Pathogen Informatics"/>
        </authorList>
    </citation>
    <scope>NUCLEOTIDE SEQUENCE [LARGE SCALE GENOMIC DNA]</scope>
</reference>
<feature type="domain" description="NUC153" evidence="6">
    <location>
        <begin position="358"/>
        <end position="382"/>
    </location>
</feature>
<evidence type="ECO:0000256" key="3">
    <source>
        <dbReference type="ARBA" id="ARBA00023054"/>
    </source>
</evidence>
<evidence type="ECO:0000256" key="5">
    <source>
        <dbReference type="SAM" id="MobiDB-lite"/>
    </source>
</evidence>
<keyword evidence="4" id="KW-0539">Nucleus</keyword>
<feature type="domain" description="ESF1 RRM" evidence="7">
    <location>
        <begin position="72"/>
        <end position="182"/>
    </location>
</feature>
<feature type="compositionally biased region" description="Basic and acidic residues" evidence="5">
    <location>
        <begin position="295"/>
        <end position="305"/>
    </location>
</feature>
<dbReference type="GO" id="GO:0003723">
    <property type="term" value="F:RNA binding"/>
    <property type="evidence" value="ECO:0007669"/>
    <property type="project" value="TreeGrafter"/>
</dbReference>
<dbReference type="AlphaFoldDB" id="A0A0N4VEN1"/>
<dbReference type="GO" id="GO:0006364">
    <property type="term" value="P:rRNA processing"/>
    <property type="evidence" value="ECO:0007669"/>
    <property type="project" value="InterPro"/>
</dbReference>
<feature type="region of interest" description="Disordered" evidence="5">
    <location>
        <begin position="279"/>
        <end position="305"/>
    </location>
</feature>
<evidence type="ECO:0000256" key="4">
    <source>
        <dbReference type="ARBA" id="ARBA00023242"/>
    </source>
</evidence>
<name>A0A0N4VEN1_ENTVE</name>
<evidence type="ECO:0000259" key="7">
    <source>
        <dbReference type="Pfam" id="PF25121"/>
    </source>
</evidence>
<dbReference type="Pfam" id="PF25121">
    <property type="entry name" value="RRM_ESF1"/>
    <property type="match status" value="1"/>
</dbReference>
<dbReference type="STRING" id="51028.A0A0N4VEN1"/>
<proteinExistence type="inferred from homology"/>
<dbReference type="Proteomes" id="UP000274131">
    <property type="component" value="Unassembled WGS sequence"/>
</dbReference>
<evidence type="ECO:0000256" key="2">
    <source>
        <dbReference type="ARBA" id="ARBA00009087"/>
    </source>
</evidence>
<dbReference type="OrthoDB" id="431825at2759"/>
<organism evidence="10">
    <name type="scientific">Enterobius vermicularis</name>
    <name type="common">Human pinworm</name>
    <dbReference type="NCBI Taxonomy" id="51028"/>
    <lineage>
        <taxon>Eukaryota</taxon>
        <taxon>Metazoa</taxon>
        <taxon>Ecdysozoa</taxon>
        <taxon>Nematoda</taxon>
        <taxon>Chromadorea</taxon>
        <taxon>Rhabditida</taxon>
        <taxon>Spirurina</taxon>
        <taxon>Oxyuridomorpha</taxon>
        <taxon>Oxyuroidea</taxon>
        <taxon>Oxyuridae</taxon>
        <taxon>Enterobius</taxon>
    </lineage>
</organism>
<dbReference type="InterPro" id="IPR012580">
    <property type="entry name" value="NUC153"/>
</dbReference>
<reference evidence="10" key="1">
    <citation type="submission" date="2016-04" db="UniProtKB">
        <authorList>
            <consortium name="WormBaseParasite"/>
        </authorList>
    </citation>
    <scope>IDENTIFICATION</scope>
</reference>
<comment type="subcellular location">
    <subcellularLocation>
        <location evidence="1">Nucleus</location>
        <location evidence="1">Nucleolus</location>
    </subcellularLocation>
</comment>
<evidence type="ECO:0000313" key="10">
    <source>
        <dbReference type="WBParaSite" id="EVEC_0000914801-mRNA-1"/>
    </source>
</evidence>
<accession>A0A0N4VEN1</accession>
<dbReference type="EMBL" id="UXUI01009498">
    <property type="protein sequence ID" value="VDD93838.1"/>
    <property type="molecule type" value="Genomic_DNA"/>
</dbReference>
<keyword evidence="9" id="KW-1185">Reference proteome</keyword>
<comment type="similarity">
    <text evidence="2">Belongs to the ESF1 family.</text>
</comment>
<feature type="region of interest" description="Disordered" evidence="5">
    <location>
        <begin position="1"/>
        <end position="21"/>
    </location>
</feature>
<evidence type="ECO:0000313" key="8">
    <source>
        <dbReference type="EMBL" id="VDD93838.1"/>
    </source>
</evidence>
<evidence type="ECO:0000313" key="9">
    <source>
        <dbReference type="Proteomes" id="UP000274131"/>
    </source>
</evidence>
<sequence length="429" mass="49302">MEKKGRKKGTSKKMKADEDERFANIGSDPRFEVLPAKKRKVVVDERFKSMLSDKKFSSRSAVDMRGRSLNLKIHSVTIYLSDYGKERLEEEEKEGPKLPDFVKAVENGAEMDNRTREALRAYELARMRYYYAIIECDSDKTASAIYESCDGVEFENSSIHMDLRFVPDEMTFEKEMIKDRATEDSISFNSFKPKNFQSAALSSSSSKLTWDETDPERIKTLRQAFDPKADLEEFEHLVAPASSDEEELSADNKAKVLLEAAITKNKGEQDKLEVTWEQGLQPSSLQPQKSSGSKEPTHWEKYLEKRRLKRKERRARITELKEKQKQEAEDVPTHNVSVSRSKKKSYGKKQINDVEINDERFAELYTNSAFAIDQANPLYKPTSLVMKQVSEKQKGLRNKGPEDDSSFLVERLKKKAKRASESKNSVISK</sequence>
<feature type="region of interest" description="Disordered" evidence="5">
    <location>
        <begin position="319"/>
        <end position="348"/>
    </location>
</feature>
<gene>
    <name evidence="8" type="ORF">EVEC_LOCUS8589</name>
</gene>
<protein>
    <submittedName>
        <fullName evidence="10">NUC153 domain-containing protein</fullName>
    </submittedName>
</protein>
<dbReference type="WBParaSite" id="EVEC_0000914801-mRNA-1">
    <property type="protein sequence ID" value="EVEC_0000914801-mRNA-1"/>
    <property type="gene ID" value="EVEC_0000914801"/>
</dbReference>
<dbReference type="PANTHER" id="PTHR12202">
    <property type="entry name" value="ESF1 HOMOLOG"/>
    <property type="match status" value="1"/>
</dbReference>
<evidence type="ECO:0000256" key="1">
    <source>
        <dbReference type="ARBA" id="ARBA00004604"/>
    </source>
</evidence>
<dbReference type="GO" id="GO:0005730">
    <property type="term" value="C:nucleolus"/>
    <property type="evidence" value="ECO:0007669"/>
    <property type="project" value="UniProtKB-SubCell"/>
</dbReference>
<evidence type="ECO:0000259" key="6">
    <source>
        <dbReference type="Pfam" id="PF08159"/>
    </source>
</evidence>